<dbReference type="EMBL" id="CM042885">
    <property type="protein sequence ID" value="KAI4366103.1"/>
    <property type="molecule type" value="Genomic_DNA"/>
</dbReference>
<reference evidence="2" key="1">
    <citation type="journal article" date="2023" name="Front. Plant Sci.">
        <title>Chromosomal-level genome assembly of Melastoma candidum provides insights into trichome evolution.</title>
        <authorList>
            <person name="Zhong Y."/>
            <person name="Wu W."/>
            <person name="Sun C."/>
            <person name="Zou P."/>
            <person name="Liu Y."/>
            <person name="Dai S."/>
            <person name="Zhou R."/>
        </authorList>
    </citation>
    <scope>NUCLEOTIDE SEQUENCE [LARGE SCALE GENOMIC DNA]</scope>
</reference>
<name>A0ACB9QHA1_9MYRT</name>
<protein>
    <submittedName>
        <fullName evidence="1">Uncharacterized protein</fullName>
    </submittedName>
</protein>
<sequence>MSLAQPSGAFDTITPSRPIRDGETIISPGGTFELGFFSPGDPSKQYVGIWFKRVTILSVAWVANRLTPVTDGKGVLRVTEQGKLILENGTGDVIWSSSSLAARYNPVAQLLDSGNLVVRNGIGGDVLWQSFDYPTDTALAGMKIGINRTSGFNRHLTSWRSFDDPSPGNFTYGIDINGFPQMMLRQGSDIKHRSGPWNGVRWSGSTTLGLNKYYTFELVFTDEEAYYHYQLRNTSFITRLCISSTGNLQRFTWIDDSRRWQLYLNVPVDICDTYGLCGPHSICTIMESPVCACLKGFIPKVPHEWNATDWSQGCIRRTALGCGTDIFIKYEEVKLPNTHYSWFNRTMNLKDCHDSCKKNCSCMAYSNIDIRDGGSGCLQWHGNLVDIRNIPKKGQELYVRMSAAESGLLASSHKKRTLAIELMTGLAAIVLGICMFLYFPKKMIGKRTGRTAATAQRFRLEQSTDGEEDLELPLFDTSRVSAATGNFSLENKLGEGGFGPVYKGVLNDGQEVAVKKLSSSSKQGLDELKNEVIYIAKLQHRNLVKLLGCCIQEDYLLIYEFMPNGSLDSLLFDPTRRNLLQWKKRFDIITGIARGLTYLHHDSRLRIIHRDLKASNILLDKDMNPKISDFGLARSFMGNETAANTNRVVGTYGYMSPEYTIDGAFSIKSDVFSYGVLVLEIVSGQRNRGFFHPDHQHNLIGHAWKLFAQDRNPLELLDPSIKETYDAQEGIRCIHVGLLCVQQCPEDRPSMSKVVTMLESEMQLPSPKEPGFFNERKPENSLKETQRIFLMASTNLFFFSLFCALSVALSATDTIQEDVSIRDGETIVSSQGKFEVGFFAPANSNRRYVGIWYKNISNGTVVWIANRDVPLNDTSGVLQIDGQGKLSLFSREGQNQTLWTSNSSITAASLVVAQILDSGNLVLRPKDNTDPGSYLWQSFDYPGDTFLPGMKYGINLVTGLNRPLTSWRTPDDPSLGHYKNELDPNGVPQFFLTKDSVIQFRSGPWNGLRFSGMPNLKPNPIYTFQFVFSNEEVYYTYNLTDSSVPTRMVLNTNGILQRFTWIEHTEGWNLYLTAQMDNCDRYALCGPHGSCDINNSPACGCLKGFEPKYPQYWQMSDWSDGCVRKRPLTCQEGEGFLKYFGMKLPDTRQSWYNKTMNLEECHRVCLKNCNCTAFANLDISGEGSGCIHWFGDLIDLRDYTENGQDIYVRLAAAELDALSSSRGRKKARTIIITVVTTTFLLGAIMLILKNRRKRIAGEQITTRTWRQEQIRAEENDNKDLELPLFDFTTITTATENFSLENKLGQGGFGPVYKGTLKDGQVIAVKRLSKSSRQGLDEFKNEVLCMSKLQHRNLVKLMGCCIQEEERMLIYEYMPNKSLDSLIFDPTRKLILDWPRRAHIINGIARGLLYLHQDSRLRIIHRDLKASNILLDKEMNPKISDFGMARSFGGEESEGNTNRVVGTYGYMSPEYAISGLFSVKSDVFSYGVLVLEIVSGKRNRKFSHPDHKLNLLGHAWRLLKDNKSDELIEASVRDSFNIPEVLRSIHVALLCVQQSPDDRPNMANVVLMLSSEIPLPLPKEPGFFSGRDLSDMELSSMKLDTSAGNAITVTLIEGR</sequence>
<dbReference type="Proteomes" id="UP001057402">
    <property type="component" value="Chromosome 6"/>
</dbReference>
<gene>
    <name evidence="1" type="ORF">MLD38_022024</name>
</gene>
<organism evidence="1 2">
    <name type="scientific">Melastoma candidum</name>
    <dbReference type="NCBI Taxonomy" id="119954"/>
    <lineage>
        <taxon>Eukaryota</taxon>
        <taxon>Viridiplantae</taxon>
        <taxon>Streptophyta</taxon>
        <taxon>Embryophyta</taxon>
        <taxon>Tracheophyta</taxon>
        <taxon>Spermatophyta</taxon>
        <taxon>Magnoliopsida</taxon>
        <taxon>eudicotyledons</taxon>
        <taxon>Gunneridae</taxon>
        <taxon>Pentapetalae</taxon>
        <taxon>rosids</taxon>
        <taxon>malvids</taxon>
        <taxon>Myrtales</taxon>
        <taxon>Melastomataceae</taxon>
        <taxon>Melastomatoideae</taxon>
        <taxon>Melastomateae</taxon>
        <taxon>Melastoma</taxon>
    </lineage>
</organism>
<evidence type="ECO:0000313" key="1">
    <source>
        <dbReference type="EMBL" id="KAI4366103.1"/>
    </source>
</evidence>
<accession>A0ACB9QHA1</accession>
<proteinExistence type="predicted"/>
<comment type="caution">
    <text evidence="1">The sequence shown here is derived from an EMBL/GenBank/DDBJ whole genome shotgun (WGS) entry which is preliminary data.</text>
</comment>
<evidence type="ECO:0000313" key="2">
    <source>
        <dbReference type="Proteomes" id="UP001057402"/>
    </source>
</evidence>
<keyword evidence="2" id="KW-1185">Reference proteome</keyword>